<evidence type="ECO:0000313" key="5">
    <source>
        <dbReference type="Ensembl" id="ENSSLUP00000028721.1"/>
    </source>
</evidence>
<reference evidence="5" key="1">
    <citation type="submission" date="2025-08" db="UniProtKB">
        <authorList>
            <consortium name="Ensembl"/>
        </authorList>
    </citation>
    <scope>IDENTIFICATION</scope>
</reference>
<reference evidence="5" key="2">
    <citation type="submission" date="2025-09" db="UniProtKB">
        <authorList>
            <consortium name="Ensembl"/>
        </authorList>
    </citation>
    <scope>IDENTIFICATION</scope>
</reference>
<dbReference type="Gene3D" id="2.60.40.10">
    <property type="entry name" value="Immunoglobulins"/>
    <property type="match status" value="1"/>
</dbReference>
<accession>A0A8C9YNJ2</accession>
<dbReference type="GO" id="GO:0005886">
    <property type="term" value="C:plasma membrane"/>
    <property type="evidence" value="ECO:0007669"/>
    <property type="project" value="TreeGrafter"/>
</dbReference>
<evidence type="ECO:0000259" key="4">
    <source>
        <dbReference type="PROSITE" id="PS50093"/>
    </source>
</evidence>
<dbReference type="CDD" id="cd00146">
    <property type="entry name" value="PKD"/>
    <property type="match status" value="1"/>
</dbReference>
<keyword evidence="3" id="KW-1133">Transmembrane helix</keyword>
<keyword evidence="6" id="KW-1185">Reference proteome</keyword>
<dbReference type="Proteomes" id="UP000694568">
    <property type="component" value="Unplaced"/>
</dbReference>
<dbReference type="PROSITE" id="PS50093">
    <property type="entry name" value="PKD"/>
    <property type="match status" value="1"/>
</dbReference>
<evidence type="ECO:0000256" key="2">
    <source>
        <dbReference type="ARBA" id="ARBA00023180"/>
    </source>
</evidence>
<dbReference type="Ensembl" id="ENSSLUT00000029646.1">
    <property type="protein sequence ID" value="ENSSLUP00000028721.1"/>
    <property type="gene ID" value="ENSSLUG00000012968.1"/>
</dbReference>
<keyword evidence="2" id="KW-0325">Glycoprotein</keyword>
<feature type="transmembrane region" description="Helical" evidence="3">
    <location>
        <begin position="231"/>
        <end position="250"/>
    </location>
</feature>
<keyword evidence="3" id="KW-0812">Transmembrane</keyword>
<dbReference type="PANTHER" id="PTHR11861:SF10">
    <property type="entry name" value="TRANSMEMBRANE PROTEIN 130"/>
    <property type="match status" value="1"/>
</dbReference>
<dbReference type="PANTHER" id="PTHR11861">
    <property type="entry name" value="MELANOCYTE PROTEIN PMEL 17-RELATED"/>
    <property type="match status" value="1"/>
</dbReference>
<feature type="domain" description="PKD" evidence="4">
    <location>
        <begin position="84"/>
        <end position="120"/>
    </location>
</feature>
<evidence type="ECO:0000256" key="3">
    <source>
        <dbReference type="SAM" id="Phobius"/>
    </source>
</evidence>
<sequence length="275" mass="31386">MFLLCFIHYEYILNVFIHTIVSFFLYCICKRVKGGILSGKLVFYQMEGNATYVRDTGELASDVPTETMFELFDPQKNFSTAKFTYTWDLGNGYKEVIHGTEPVVRYHYSESGNYTLRLKVGAKVTKYAPLITDVYSTDVQVLDAIKHIELNGPSDYEVSQNTSLAFHVDGSPPIWVCWRFLPNCVPDMTGGCTLIVLYENTLRLNHTFTSTGVHCLDISVRNDISKLQTSFSLYILLIHSLYYTGLHLTLRSFTTHSRGARYRKLICSGPIYPDQ</sequence>
<dbReference type="SUPFAM" id="SSF49299">
    <property type="entry name" value="PKD domain"/>
    <property type="match status" value="1"/>
</dbReference>
<name>A0A8C9YNJ2_SANLU</name>
<feature type="transmembrane region" description="Helical" evidence="3">
    <location>
        <begin position="6"/>
        <end position="28"/>
    </location>
</feature>
<proteinExistence type="predicted"/>
<dbReference type="InterPro" id="IPR035986">
    <property type="entry name" value="PKD_dom_sf"/>
</dbReference>
<dbReference type="GeneTree" id="ENSGT00940000169563"/>
<keyword evidence="3" id="KW-0472">Membrane</keyword>
<evidence type="ECO:0000256" key="1">
    <source>
        <dbReference type="ARBA" id="ARBA00022729"/>
    </source>
</evidence>
<protein>
    <recommendedName>
        <fullName evidence="4">PKD domain-containing protein</fullName>
    </recommendedName>
</protein>
<dbReference type="AlphaFoldDB" id="A0A8C9YNJ2"/>
<keyword evidence="1" id="KW-0732">Signal</keyword>
<dbReference type="Pfam" id="PF00801">
    <property type="entry name" value="PKD"/>
    <property type="match status" value="1"/>
</dbReference>
<dbReference type="InterPro" id="IPR045219">
    <property type="entry name" value="PKAT"/>
</dbReference>
<evidence type="ECO:0000313" key="6">
    <source>
        <dbReference type="Proteomes" id="UP000694568"/>
    </source>
</evidence>
<dbReference type="FunFam" id="2.60.40.10:FF:002753">
    <property type="entry name" value="Transmembrane protein 130"/>
    <property type="match status" value="1"/>
</dbReference>
<organism evidence="5 6">
    <name type="scientific">Sander lucioperca</name>
    <name type="common">Pike-perch</name>
    <name type="synonym">Perca lucioperca</name>
    <dbReference type="NCBI Taxonomy" id="283035"/>
    <lineage>
        <taxon>Eukaryota</taxon>
        <taxon>Metazoa</taxon>
        <taxon>Chordata</taxon>
        <taxon>Craniata</taxon>
        <taxon>Vertebrata</taxon>
        <taxon>Euteleostomi</taxon>
        <taxon>Actinopterygii</taxon>
        <taxon>Neopterygii</taxon>
        <taxon>Teleostei</taxon>
        <taxon>Neoteleostei</taxon>
        <taxon>Acanthomorphata</taxon>
        <taxon>Eupercaria</taxon>
        <taxon>Perciformes</taxon>
        <taxon>Percoidei</taxon>
        <taxon>Percidae</taxon>
        <taxon>Luciopercinae</taxon>
        <taxon>Sander</taxon>
    </lineage>
</organism>
<dbReference type="InterPro" id="IPR000601">
    <property type="entry name" value="PKD_dom"/>
</dbReference>
<dbReference type="InterPro" id="IPR013783">
    <property type="entry name" value="Ig-like_fold"/>
</dbReference>